<comment type="similarity">
    <text evidence="1 4">Belongs to the aldehyde dehydrogenase family.</text>
</comment>
<dbReference type="InterPro" id="IPR015590">
    <property type="entry name" value="Aldehyde_DH_dom"/>
</dbReference>
<dbReference type="EMBL" id="JAODUO010000247">
    <property type="protein sequence ID" value="KAK2185003.1"/>
    <property type="molecule type" value="Genomic_DNA"/>
</dbReference>
<dbReference type="FunFam" id="3.40.309.10:FF:000001">
    <property type="entry name" value="Mitochondrial aldehyde dehydrogenase 2"/>
    <property type="match status" value="1"/>
</dbReference>
<evidence type="ECO:0000313" key="6">
    <source>
        <dbReference type="EMBL" id="KAK2185003.1"/>
    </source>
</evidence>
<dbReference type="Proteomes" id="UP001209878">
    <property type="component" value="Unassembled WGS sequence"/>
</dbReference>
<dbReference type="InterPro" id="IPR016163">
    <property type="entry name" value="Ald_DH_C"/>
</dbReference>
<dbReference type="PROSITE" id="PS00070">
    <property type="entry name" value="ALDEHYDE_DEHYDR_CYS"/>
    <property type="match status" value="1"/>
</dbReference>
<dbReference type="InterPro" id="IPR016162">
    <property type="entry name" value="Ald_DH_N"/>
</dbReference>
<dbReference type="Gene3D" id="3.40.309.10">
    <property type="entry name" value="Aldehyde Dehydrogenase, Chain A, domain 2"/>
    <property type="match status" value="1"/>
</dbReference>
<dbReference type="SUPFAM" id="SSF53720">
    <property type="entry name" value="ALDH-like"/>
    <property type="match status" value="1"/>
</dbReference>
<evidence type="ECO:0000313" key="7">
    <source>
        <dbReference type="Proteomes" id="UP001209878"/>
    </source>
</evidence>
<accession>A0AAD9NYR6</accession>
<protein>
    <recommendedName>
        <fullName evidence="5">Aldehyde dehydrogenase domain-containing protein</fullName>
    </recommendedName>
</protein>
<dbReference type="AlphaFoldDB" id="A0AAD9NYR6"/>
<dbReference type="InterPro" id="IPR016160">
    <property type="entry name" value="Ald_DH_CS_CYS"/>
</dbReference>
<dbReference type="Pfam" id="PF00171">
    <property type="entry name" value="Aldedh"/>
    <property type="match status" value="1"/>
</dbReference>
<keyword evidence="7" id="KW-1185">Reference proteome</keyword>
<gene>
    <name evidence="6" type="ORF">NP493_248g03036</name>
</gene>
<keyword evidence="2 4" id="KW-0560">Oxidoreductase</keyword>
<dbReference type="PROSITE" id="PS00687">
    <property type="entry name" value="ALDEHYDE_DEHYDR_GLU"/>
    <property type="match status" value="1"/>
</dbReference>
<evidence type="ECO:0000256" key="1">
    <source>
        <dbReference type="ARBA" id="ARBA00009986"/>
    </source>
</evidence>
<proteinExistence type="inferred from homology"/>
<dbReference type="FunFam" id="3.40.605.10:FF:000026">
    <property type="entry name" value="Aldehyde dehydrogenase, putative"/>
    <property type="match status" value="1"/>
</dbReference>
<comment type="caution">
    <text evidence="6">The sequence shown here is derived from an EMBL/GenBank/DDBJ whole genome shotgun (WGS) entry which is preliminary data.</text>
</comment>
<organism evidence="6 7">
    <name type="scientific">Ridgeia piscesae</name>
    <name type="common">Tubeworm</name>
    <dbReference type="NCBI Taxonomy" id="27915"/>
    <lineage>
        <taxon>Eukaryota</taxon>
        <taxon>Metazoa</taxon>
        <taxon>Spiralia</taxon>
        <taxon>Lophotrochozoa</taxon>
        <taxon>Annelida</taxon>
        <taxon>Polychaeta</taxon>
        <taxon>Sedentaria</taxon>
        <taxon>Canalipalpata</taxon>
        <taxon>Sabellida</taxon>
        <taxon>Siboglinidae</taxon>
        <taxon>Ridgeia</taxon>
    </lineage>
</organism>
<sequence>MLLSCARSNLKKVSLELGGKSPLIIFNDCDMKKAVRFGMDAVFFNKGENCIAAGRLFVEESIHDGYVQEMIEEIKKMKIDDPFNRHTQQGPQNHRLHLESLLAFVHRGVEEGATLLCGGRRLDRKGFFFEPAVFTDVTDQMWIAQEESFGPIMIVSKFKDGDVEGVIDRANAVEYGLAAGVFTQDISKALHVSDRIQAGTVFINTYNKTDVAAPFGGFKQSGFGKDLGKNTLLTHLGE</sequence>
<dbReference type="PANTHER" id="PTHR11699">
    <property type="entry name" value="ALDEHYDE DEHYDROGENASE-RELATED"/>
    <property type="match status" value="1"/>
</dbReference>
<evidence type="ECO:0000256" key="4">
    <source>
        <dbReference type="RuleBase" id="RU003345"/>
    </source>
</evidence>
<evidence type="ECO:0000256" key="3">
    <source>
        <dbReference type="PROSITE-ProRule" id="PRU10007"/>
    </source>
</evidence>
<feature type="domain" description="Aldehyde dehydrogenase" evidence="5">
    <location>
        <begin position="4"/>
        <end position="232"/>
    </location>
</feature>
<dbReference type="GO" id="GO:0016620">
    <property type="term" value="F:oxidoreductase activity, acting on the aldehyde or oxo group of donors, NAD or NADP as acceptor"/>
    <property type="evidence" value="ECO:0007669"/>
    <property type="project" value="InterPro"/>
</dbReference>
<dbReference type="InterPro" id="IPR016161">
    <property type="entry name" value="Ald_DH/histidinol_DH"/>
</dbReference>
<feature type="active site" evidence="3">
    <location>
        <position position="16"/>
    </location>
</feature>
<name>A0AAD9NYR6_RIDPI</name>
<evidence type="ECO:0000256" key="2">
    <source>
        <dbReference type="ARBA" id="ARBA00023002"/>
    </source>
</evidence>
<evidence type="ECO:0000259" key="5">
    <source>
        <dbReference type="Pfam" id="PF00171"/>
    </source>
</evidence>
<dbReference type="InterPro" id="IPR029510">
    <property type="entry name" value="Ald_DH_CS_GLU"/>
</dbReference>
<reference evidence="6" key="1">
    <citation type="journal article" date="2023" name="Mol. Biol. Evol.">
        <title>Third-Generation Sequencing Reveals the Adaptive Role of the Epigenome in Three Deep-Sea Polychaetes.</title>
        <authorList>
            <person name="Perez M."/>
            <person name="Aroh O."/>
            <person name="Sun Y."/>
            <person name="Lan Y."/>
            <person name="Juniper S.K."/>
            <person name="Young C.R."/>
            <person name="Angers B."/>
            <person name="Qian P.Y."/>
        </authorList>
    </citation>
    <scope>NUCLEOTIDE SEQUENCE</scope>
    <source>
        <strain evidence="6">R07B-5</strain>
    </source>
</reference>
<dbReference type="Gene3D" id="3.40.605.10">
    <property type="entry name" value="Aldehyde Dehydrogenase, Chain A, domain 1"/>
    <property type="match status" value="1"/>
</dbReference>